<sequence length="288" mass="30608">MERCALPHRWPRRQRFAAQLCRPLAEQRSSAQVGLGPLAALPASRQLSDQTPSISAALIHASAAEHLLLLSPGPQVLAAQNIAFAAQGQLDLASAEPIRLYAKTGITWHTEGESKASLNSRGKGGSRTDIISQGNDQTQVQGGAAHYLAQQDLILEFRGQHAVLSTQGVMLELTQAGTLTLTANTDIVVEASSHEIGGAKDWGSGSGKVTPLSVLAQAKPGPAPMDEELQVTWPFDHSPVRQQQFEITRADSGVIPGTTDGQGNTGLQNSQFLDAVHLRLHPNPEAPQ</sequence>
<dbReference type="RefSeq" id="WP_273596440.1">
    <property type="nucleotide sequence ID" value="NZ_JAQQXS010000007.1"/>
</dbReference>
<comment type="caution">
    <text evidence="1">The sequence shown here is derived from an EMBL/GenBank/DDBJ whole genome shotgun (WGS) entry which is preliminary data.</text>
</comment>
<gene>
    <name evidence="1" type="ORF">PRZ01_08965</name>
</gene>
<organism evidence="1 2">
    <name type="scientific">Roseateles koreensis</name>
    <dbReference type="NCBI Taxonomy" id="2987526"/>
    <lineage>
        <taxon>Bacteria</taxon>
        <taxon>Pseudomonadati</taxon>
        <taxon>Pseudomonadota</taxon>
        <taxon>Betaproteobacteria</taxon>
        <taxon>Burkholderiales</taxon>
        <taxon>Sphaerotilaceae</taxon>
        <taxon>Roseateles</taxon>
    </lineage>
</organism>
<evidence type="ECO:0000313" key="1">
    <source>
        <dbReference type="EMBL" id="MDC8785318.1"/>
    </source>
</evidence>
<dbReference type="Proteomes" id="UP001219862">
    <property type="component" value="Unassembled WGS sequence"/>
</dbReference>
<proteinExistence type="predicted"/>
<evidence type="ECO:0000313" key="2">
    <source>
        <dbReference type="Proteomes" id="UP001219862"/>
    </source>
</evidence>
<name>A0ABT5KSK2_9BURK</name>
<keyword evidence="2" id="KW-1185">Reference proteome</keyword>
<protein>
    <recommendedName>
        <fullName evidence="3">DUF2345 domain-containing protein</fullName>
    </recommendedName>
</protein>
<reference evidence="1 2" key="1">
    <citation type="submission" date="2022-10" db="EMBL/GenBank/DDBJ databases">
        <title>paucibacter sp. hw8 Genome sequencing.</title>
        <authorList>
            <person name="Park S."/>
        </authorList>
    </citation>
    <scope>NUCLEOTIDE SEQUENCE [LARGE SCALE GENOMIC DNA]</scope>
    <source>
        <strain evidence="2">hw8</strain>
    </source>
</reference>
<accession>A0ABT5KSK2</accession>
<evidence type="ECO:0008006" key="3">
    <source>
        <dbReference type="Google" id="ProtNLM"/>
    </source>
</evidence>
<dbReference type="EMBL" id="JAQQXS010000007">
    <property type="protein sequence ID" value="MDC8785318.1"/>
    <property type="molecule type" value="Genomic_DNA"/>
</dbReference>